<comment type="cofactor">
    <cofactor evidence="5">
        <name>heme</name>
        <dbReference type="ChEBI" id="CHEBI:30413"/>
    </cofactor>
</comment>
<dbReference type="Pfam" id="PF00067">
    <property type="entry name" value="p450"/>
    <property type="match status" value="1"/>
</dbReference>
<dbReference type="InterPro" id="IPR002401">
    <property type="entry name" value="Cyt_P450_E_grp-I"/>
</dbReference>
<evidence type="ECO:0000256" key="5">
    <source>
        <dbReference type="PIRSR" id="PIRSR602401-1"/>
    </source>
</evidence>
<dbReference type="GO" id="GO:0005506">
    <property type="term" value="F:iron ion binding"/>
    <property type="evidence" value="ECO:0007669"/>
    <property type="project" value="InterPro"/>
</dbReference>
<dbReference type="RefSeq" id="XP_040704184.1">
    <property type="nucleotide sequence ID" value="XM_040841760.1"/>
</dbReference>
<dbReference type="GeneID" id="63757833"/>
<organism evidence="7 8">
    <name type="scientific">Aspergillus sydowii CBS 593.65</name>
    <dbReference type="NCBI Taxonomy" id="1036612"/>
    <lineage>
        <taxon>Eukaryota</taxon>
        <taxon>Fungi</taxon>
        <taxon>Dikarya</taxon>
        <taxon>Ascomycota</taxon>
        <taxon>Pezizomycotina</taxon>
        <taxon>Eurotiomycetes</taxon>
        <taxon>Eurotiomycetidae</taxon>
        <taxon>Eurotiales</taxon>
        <taxon>Aspergillaceae</taxon>
        <taxon>Aspergillus</taxon>
        <taxon>Aspergillus subgen. Nidulantes</taxon>
    </lineage>
</organism>
<dbReference type="InterPro" id="IPR050364">
    <property type="entry name" value="Cytochrome_P450_fung"/>
</dbReference>
<dbReference type="PRINTS" id="PR00463">
    <property type="entry name" value="EP450I"/>
</dbReference>
<dbReference type="InterPro" id="IPR036396">
    <property type="entry name" value="Cyt_P450_sf"/>
</dbReference>
<reference evidence="8" key="1">
    <citation type="journal article" date="2017" name="Genome Biol.">
        <title>Comparative genomics reveals high biological diversity and specific adaptations in the industrially and medically important fungal genus Aspergillus.</title>
        <authorList>
            <person name="de Vries R.P."/>
            <person name="Riley R."/>
            <person name="Wiebenga A."/>
            <person name="Aguilar-Osorio G."/>
            <person name="Amillis S."/>
            <person name="Uchima C.A."/>
            <person name="Anderluh G."/>
            <person name="Asadollahi M."/>
            <person name="Askin M."/>
            <person name="Barry K."/>
            <person name="Battaglia E."/>
            <person name="Bayram O."/>
            <person name="Benocci T."/>
            <person name="Braus-Stromeyer S.A."/>
            <person name="Caldana C."/>
            <person name="Canovas D."/>
            <person name="Cerqueira G.C."/>
            <person name="Chen F."/>
            <person name="Chen W."/>
            <person name="Choi C."/>
            <person name="Clum A."/>
            <person name="Dos Santos R.A."/>
            <person name="Damasio A.R."/>
            <person name="Diallinas G."/>
            <person name="Emri T."/>
            <person name="Fekete E."/>
            <person name="Flipphi M."/>
            <person name="Freyberg S."/>
            <person name="Gallo A."/>
            <person name="Gournas C."/>
            <person name="Habgood R."/>
            <person name="Hainaut M."/>
            <person name="Harispe M.L."/>
            <person name="Henrissat B."/>
            <person name="Hilden K.S."/>
            <person name="Hope R."/>
            <person name="Hossain A."/>
            <person name="Karabika E."/>
            <person name="Karaffa L."/>
            <person name="Karanyi Z."/>
            <person name="Krasevec N."/>
            <person name="Kuo A."/>
            <person name="Kusch H."/>
            <person name="LaButti K."/>
            <person name="Lagendijk E.L."/>
            <person name="Lapidus A."/>
            <person name="Levasseur A."/>
            <person name="Lindquist E."/>
            <person name="Lipzen A."/>
            <person name="Logrieco A.F."/>
            <person name="MacCabe A."/>
            <person name="Maekelae M.R."/>
            <person name="Malavazi I."/>
            <person name="Melin P."/>
            <person name="Meyer V."/>
            <person name="Mielnichuk N."/>
            <person name="Miskei M."/>
            <person name="Molnar A.P."/>
            <person name="Mule G."/>
            <person name="Ngan C.Y."/>
            <person name="Orejas M."/>
            <person name="Orosz E."/>
            <person name="Ouedraogo J.P."/>
            <person name="Overkamp K.M."/>
            <person name="Park H.-S."/>
            <person name="Perrone G."/>
            <person name="Piumi F."/>
            <person name="Punt P.J."/>
            <person name="Ram A.F."/>
            <person name="Ramon A."/>
            <person name="Rauscher S."/>
            <person name="Record E."/>
            <person name="Riano-Pachon D.M."/>
            <person name="Robert V."/>
            <person name="Roehrig J."/>
            <person name="Ruller R."/>
            <person name="Salamov A."/>
            <person name="Salih N.S."/>
            <person name="Samson R.A."/>
            <person name="Sandor E."/>
            <person name="Sanguinetti M."/>
            <person name="Schuetze T."/>
            <person name="Sepcic K."/>
            <person name="Shelest E."/>
            <person name="Sherlock G."/>
            <person name="Sophianopoulou V."/>
            <person name="Squina F.M."/>
            <person name="Sun H."/>
            <person name="Susca A."/>
            <person name="Todd R.B."/>
            <person name="Tsang A."/>
            <person name="Unkles S.E."/>
            <person name="van de Wiele N."/>
            <person name="van Rossen-Uffink D."/>
            <person name="Oliveira J.V."/>
            <person name="Vesth T.C."/>
            <person name="Visser J."/>
            <person name="Yu J.-H."/>
            <person name="Zhou M."/>
            <person name="Andersen M.R."/>
            <person name="Archer D.B."/>
            <person name="Baker S.E."/>
            <person name="Benoit I."/>
            <person name="Brakhage A.A."/>
            <person name="Braus G.H."/>
            <person name="Fischer R."/>
            <person name="Frisvad J.C."/>
            <person name="Goldman G.H."/>
            <person name="Houbraken J."/>
            <person name="Oakley B."/>
            <person name="Pocsi I."/>
            <person name="Scazzocchio C."/>
            <person name="Seiboth B."/>
            <person name="vanKuyk P.A."/>
            <person name="Wortman J."/>
            <person name="Dyer P.S."/>
            <person name="Grigoriev I.V."/>
        </authorList>
    </citation>
    <scope>NUCLEOTIDE SEQUENCE [LARGE SCALE GENOMIC DNA]</scope>
    <source>
        <strain evidence="8">CBS 593.65</strain>
    </source>
</reference>
<dbReference type="AlphaFoldDB" id="A0A1L9TLS5"/>
<keyword evidence="4 5" id="KW-0408">Iron</keyword>
<dbReference type="PANTHER" id="PTHR46300:SF12">
    <property type="entry name" value="P450, PUTATIVE (EUROFUNG)-RELATED"/>
    <property type="match status" value="1"/>
</dbReference>
<dbReference type="Gene3D" id="1.10.630.10">
    <property type="entry name" value="Cytochrome P450"/>
    <property type="match status" value="1"/>
</dbReference>
<dbReference type="SUPFAM" id="SSF48264">
    <property type="entry name" value="Cytochrome P450"/>
    <property type="match status" value="1"/>
</dbReference>
<dbReference type="PROSITE" id="PS00086">
    <property type="entry name" value="CYTOCHROME_P450"/>
    <property type="match status" value="1"/>
</dbReference>
<evidence type="ECO:0008006" key="9">
    <source>
        <dbReference type="Google" id="ProtNLM"/>
    </source>
</evidence>
<evidence type="ECO:0000313" key="8">
    <source>
        <dbReference type="Proteomes" id="UP000184356"/>
    </source>
</evidence>
<dbReference type="STRING" id="1036612.A0A1L9TLS5"/>
<proteinExistence type="inferred from homology"/>
<feature type="binding site" description="axial binding residue" evidence="5">
    <location>
        <position position="435"/>
    </location>
    <ligand>
        <name>heme</name>
        <dbReference type="ChEBI" id="CHEBI:30413"/>
    </ligand>
    <ligandPart>
        <name>Fe</name>
        <dbReference type="ChEBI" id="CHEBI:18248"/>
    </ligandPart>
</feature>
<dbReference type="VEuPathDB" id="FungiDB:ASPSYDRAFT_147937"/>
<evidence type="ECO:0000256" key="1">
    <source>
        <dbReference type="ARBA" id="ARBA00010617"/>
    </source>
</evidence>
<dbReference type="GO" id="GO:0016705">
    <property type="term" value="F:oxidoreductase activity, acting on paired donors, with incorporation or reduction of molecular oxygen"/>
    <property type="evidence" value="ECO:0007669"/>
    <property type="project" value="InterPro"/>
</dbReference>
<keyword evidence="2 5" id="KW-0479">Metal-binding</keyword>
<comment type="similarity">
    <text evidence="1 6">Belongs to the cytochrome P450 family.</text>
</comment>
<dbReference type="PANTHER" id="PTHR46300">
    <property type="entry name" value="P450, PUTATIVE (EUROFUNG)-RELATED-RELATED"/>
    <property type="match status" value="1"/>
</dbReference>
<dbReference type="EMBL" id="KV878584">
    <property type="protein sequence ID" value="OJJ60378.1"/>
    <property type="molecule type" value="Genomic_DNA"/>
</dbReference>
<name>A0A1L9TLS5_9EURO</name>
<dbReference type="Proteomes" id="UP000184356">
    <property type="component" value="Unassembled WGS sequence"/>
</dbReference>
<evidence type="ECO:0000256" key="3">
    <source>
        <dbReference type="ARBA" id="ARBA00023002"/>
    </source>
</evidence>
<keyword evidence="8" id="KW-1185">Reference proteome</keyword>
<evidence type="ECO:0000256" key="4">
    <source>
        <dbReference type="ARBA" id="ARBA00023004"/>
    </source>
</evidence>
<evidence type="ECO:0000313" key="7">
    <source>
        <dbReference type="EMBL" id="OJJ60378.1"/>
    </source>
</evidence>
<evidence type="ECO:0000256" key="2">
    <source>
        <dbReference type="ARBA" id="ARBA00022723"/>
    </source>
</evidence>
<sequence length="510" mass="58352">MRLLFVAVGALISTWVGWIVVGDMRKRRKYRYPPIVPGLPLVGNTFQFPKVNQGPYLQKLAQQYGEMFTLKFGQTYWVILNSQRVAYELLEKRAAIYSSRQNIPMAHDIVSRGKRMVLMPYGDTWRMQRKLMHQVLNVSQQAMFKPFQDLESKALMYELLAEPQNWYLSLGRFSSSVILSVVFGRRTSRGDPRLLTIYKTQEEFVPYTMPGASIVDSFPFLAHIPFLKSAQPWRWKGDGIYDRTVKAFIELLEDLERRQSSGVQKPCFMTELLASKEANFTREEIAFIAVTLLEAGSDTTRNTLLEVVAGAAMYPDWIARARAELDKVCGENAQRLPTFDDMERLPMIRAAVKEAIRWRPTNTQTGVPHALTKDDEFEGYRLPAGTVVTWNHWGISHDPDEYDQPERFYPDRFLNDDLGKVTKGHLGFGAGRRVCVGFNVAASNLFIAIARLVYCFDIEQDPAHPVVVDKPFPLTAMEEPYKVIIKPRSEEHRKLVLNDCRDAAVIDPNA</sequence>
<evidence type="ECO:0000256" key="6">
    <source>
        <dbReference type="RuleBase" id="RU000461"/>
    </source>
</evidence>
<gene>
    <name evidence="7" type="ORF">ASPSYDRAFT_147937</name>
</gene>
<dbReference type="CDD" id="cd11065">
    <property type="entry name" value="CYP64-like"/>
    <property type="match status" value="1"/>
</dbReference>
<protein>
    <recommendedName>
        <fullName evidence="9">Cytochrome P450</fullName>
    </recommendedName>
</protein>
<dbReference type="GO" id="GO:0004497">
    <property type="term" value="F:monooxygenase activity"/>
    <property type="evidence" value="ECO:0007669"/>
    <property type="project" value="UniProtKB-KW"/>
</dbReference>
<keyword evidence="3 6" id="KW-0560">Oxidoreductase</keyword>
<dbReference type="PRINTS" id="PR00385">
    <property type="entry name" value="P450"/>
</dbReference>
<keyword evidence="5 6" id="KW-0349">Heme</keyword>
<dbReference type="GO" id="GO:0020037">
    <property type="term" value="F:heme binding"/>
    <property type="evidence" value="ECO:0007669"/>
    <property type="project" value="InterPro"/>
</dbReference>
<dbReference type="OrthoDB" id="1103324at2759"/>
<dbReference type="InterPro" id="IPR017972">
    <property type="entry name" value="Cyt_P450_CS"/>
</dbReference>
<keyword evidence="6" id="KW-0503">Monooxygenase</keyword>
<accession>A0A1L9TLS5</accession>
<dbReference type="InterPro" id="IPR001128">
    <property type="entry name" value="Cyt_P450"/>
</dbReference>